<feature type="region of interest" description="Disordered" evidence="34">
    <location>
        <begin position="639"/>
        <end position="674"/>
    </location>
</feature>
<evidence type="ECO:0000256" key="15">
    <source>
        <dbReference type="ARBA" id="ARBA00022687"/>
    </source>
</evidence>
<keyword evidence="18 39" id="KW-0418">Kinase</keyword>
<evidence type="ECO:0000259" key="35">
    <source>
        <dbReference type="PROSITE" id="PS50011"/>
    </source>
</evidence>
<dbReference type="Pfam" id="PF02149">
    <property type="entry name" value="KA1"/>
    <property type="match status" value="1"/>
</dbReference>
<dbReference type="FunFam" id="3.30.310.80:FF:000001">
    <property type="entry name" value="Non-specific serine/threonine protein kinase"/>
    <property type="match status" value="1"/>
</dbReference>
<sequence length="772" mass="86444">MSNSGRSPLPTVNERDTEQPALGHPESKPSTKSNMLRGRTTATSADEQPHIGNYRLLKTIGKGNFAKVKLARHVLTGKEVAVKIIDKTQLNSSSLQKLFREVRIMKVLNHPNIVKLFEVIETEKTLYLVMEYASGGEVFDYLVAHGRMKEKEARAKFRQIVSAVQYCHQKFIVHRDLKAENLLLDADMNIKIADFGFSNEFTFGNKLDTFCGSPPYAAPELFQGKKYDGPEVDVWSLGVILYTLVSGSLPFDGQNLKELRERVLRGKYRIPFYMSTDCENLLKKFLILNPSKRGTLEQIMKDRWMNVGHEDDELKPYVEPLPDYKDPRRTELMISMGYTREEIQDSLVSQKYNEVMATYLLLGYKNSELDNDSITLKPRPQPDLTNSTAPSPSHKVQRSVSANPKQRRFSDQVPTIPTSTSYSKKTQAANAENKRPEEERDRKASSTVKVPASPLPGLERKKSTPTPSTNSVLSTSTNRSRNSPMLEHTSLGQNSIQNGKDSLTTPGSRASTASASAAVSSARPRQHQKSMSASVHPSKPTLPPSDSNCEAQRPSTAPQRVPVASPSAHNISSALPERTNFPRGVSSRSTFHAGQLRQVRDQQNLPYGLTPASPSGNSQGRRGASGSLFSKFTSKFVRRNLHEPESKDRVETLRPHMVGGSGDKERDENREAKPRSLRFTWSMKTTSSMEPNEMMKEIRKVLDANNCQCELQEKYMLLCMHGAPGHEAFVQWEMEVCKLPRLSLNGVRFKRISGTSMAFKNIASKIANELKL</sequence>
<feature type="domain" description="UBA" evidence="36">
    <location>
        <begin position="324"/>
        <end position="363"/>
    </location>
</feature>
<dbReference type="GO" id="GO:0046872">
    <property type="term" value="F:metal ion binding"/>
    <property type="evidence" value="ECO:0007669"/>
    <property type="project" value="UniProtKB-KW"/>
</dbReference>
<feature type="compositionally biased region" description="Low complexity" evidence="34">
    <location>
        <begin position="508"/>
        <end position="522"/>
    </location>
</feature>
<dbReference type="GO" id="GO:0030425">
    <property type="term" value="C:dendrite"/>
    <property type="evidence" value="ECO:0007669"/>
    <property type="project" value="UniProtKB-SubCell"/>
</dbReference>
<comment type="catalytic activity">
    <reaction evidence="26">
        <text>L-threonyl-[protein] + ATP = O-phospho-L-threonyl-[protein] + ADP + H(+)</text>
        <dbReference type="Rhea" id="RHEA:46608"/>
        <dbReference type="Rhea" id="RHEA-COMP:11060"/>
        <dbReference type="Rhea" id="RHEA-COMP:11605"/>
        <dbReference type="ChEBI" id="CHEBI:15378"/>
        <dbReference type="ChEBI" id="CHEBI:30013"/>
        <dbReference type="ChEBI" id="CHEBI:30616"/>
        <dbReference type="ChEBI" id="CHEBI:61977"/>
        <dbReference type="ChEBI" id="CHEBI:456216"/>
        <dbReference type="EC" id="2.7.11.1"/>
    </reaction>
</comment>
<evidence type="ECO:0000256" key="20">
    <source>
        <dbReference type="ARBA" id="ARBA00022840"/>
    </source>
</evidence>
<dbReference type="GO" id="GO:0005524">
    <property type="term" value="F:ATP binding"/>
    <property type="evidence" value="ECO:0007669"/>
    <property type="project" value="UniProtKB-UniRule"/>
</dbReference>
<evidence type="ECO:0000256" key="3">
    <source>
        <dbReference type="ARBA" id="ARBA00004184"/>
    </source>
</evidence>
<evidence type="ECO:0000256" key="9">
    <source>
        <dbReference type="ARBA" id="ARBA00022473"/>
    </source>
</evidence>
<keyword evidence="16" id="KW-0479">Metal-binding</keyword>
<evidence type="ECO:0000259" key="37">
    <source>
        <dbReference type="PROSITE" id="PS50032"/>
    </source>
</evidence>
<evidence type="ECO:0000256" key="7">
    <source>
        <dbReference type="ARBA" id="ARBA00012407"/>
    </source>
</evidence>
<feature type="binding site" evidence="33">
    <location>
        <position position="83"/>
    </location>
    <ligand>
        <name>ATP</name>
        <dbReference type="ChEBI" id="CHEBI:30616"/>
    </ligand>
</feature>
<evidence type="ECO:0000256" key="28">
    <source>
        <dbReference type="ARBA" id="ARBA00048679"/>
    </source>
</evidence>
<evidence type="ECO:0000256" key="34">
    <source>
        <dbReference type="SAM" id="MobiDB-lite"/>
    </source>
</evidence>
<evidence type="ECO:0000256" key="27">
    <source>
        <dbReference type="ARBA" id="ARBA00048291"/>
    </source>
</evidence>
<feature type="domain" description="Protein kinase" evidence="35">
    <location>
        <begin position="54"/>
        <end position="305"/>
    </location>
</feature>
<evidence type="ECO:0000256" key="5">
    <source>
        <dbReference type="ARBA" id="ARBA00004279"/>
    </source>
</evidence>
<dbReference type="InterPro" id="IPR000719">
    <property type="entry name" value="Prot_kinase_dom"/>
</dbReference>
<dbReference type="Pfam" id="PF00069">
    <property type="entry name" value="Pkinase"/>
    <property type="match status" value="1"/>
</dbReference>
<keyword evidence="11" id="KW-0963">Cytoplasm</keyword>
<evidence type="ECO:0000259" key="36">
    <source>
        <dbReference type="PROSITE" id="PS50030"/>
    </source>
</evidence>
<dbReference type="CTD" id="2011"/>
<comment type="subcellular location">
    <subcellularLocation>
        <location evidence="5">Cell projection</location>
        <location evidence="5">Dendrite</location>
    </subcellularLocation>
    <subcellularLocation>
        <location evidence="4">Cytoplasm</location>
        <location evidence="4">Cytoskeleton</location>
    </subcellularLocation>
    <subcellularLocation>
        <location evidence="3">Endomembrane system</location>
        <topology evidence="3">Peripheral membrane protein</topology>
    </subcellularLocation>
    <subcellularLocation>
        <location evidence="2">Lateral cell membrane</location>
    </subcellularLocation>
</comment>
<reference evidence="39" key="1">
    <citation type="submission" date="2025-08" db="UniProtKB">
        <authorList>
            <consortium name="RefSeq"/>
        </authorList>
    </citation>
    <scope>IDENTIFICATION</scope>
    <source>
        <tissue evidence="39">Blood</tissue>
    </source>
</reference>
<feature type="compositionally biased region" description="Polar residues" evidence="34">
    <location>
        <begin position="464"/>
        <end position="483"/>
    </location>
</feature>
<dbReference type="SUPFAM" id="SSF103243">
    <property type="entry name" value="KA1-like"/>
    <property type="match status" value="1"/>
</dbReference>
<evidence type="ECO:0000256" key="22">
    <source>
        <dbReference type="ARBA" id="ARBA00023121"/>
    </source>
</evidence>
<dbReference type="GeneID" id="129338851"/>
<evidence type="ECO:0000256" key="23">
    <source>
        <dbReference type="ARBA" id="ARBA00023136"/>
    </source>
</evidence>
<evidence type="ECO:0000256" key="14">
    <source>
        <dbReference type="ARBA" id="ARBA00022679"/>
    </source>
</evidence>
<dbReference type="FunFam" id="3.30.200.20:FF:000003">
    <property type="entry name" value="Non-specific serine/threonine protein kinase"/>
    <property type="match status" value="1"/>
</dbReference>
<dbReference type="Pfam" id="PF00627">
    <property type="entry name" value="UBA"/>
    <property type="match status" value="1"/>
</dbReference>
<feature type="region of interest" description="Disordered" evidence="34">
    <location>
        <begin position="1"/>
        <end position="47"/>
    </location>
</feature>
<evidence type="ECO:0000256" key="30">
    <source>
        <dbReference type="ARBA" id="ARBA00070360"/>
    </source>
</evidence>
<feature type="compositionally biased region" description="Polar residues" evidence="34">
    <location>
        <begin position="490"/>
        <end position="507"/>
    </location>
</feature>
<dbReference type="Gene3D" id="1.10.510.10">
    <property type="entry name" value="Transferase(Phosphotransferase) domain 1"/>
    <property type="match status" value="1"/>
</dbReference>
<evidence type="ECO:0000313" key="38">
    <source>
        <dbReference type="Proteomes" id="UP001190640"/>
    </source>
</evidence>
<dbReference type="FunFam" id="1.10.510.10:FF:001032">
    <property type="entry name" value="KP78b, isoform A"/>
    <property type="match status" value="1"/>
</dbReference>
<dbReference type="GO" id="GO:0016328">
    <property type="term" value="C:lateral plasma membrane"/>
    <property type="evidence" value="ECO:0007669"/>
    <property type="project" value="UniProtKB-SubCell"/>
</dbReference>
<feature type="compositionally biased region" description="Basic and acidic residues" evidence="34">
    <location>
        <begin position="432"/>
        <end position="444"/>
    </location>
</feature>
<keyword evidence="21" id="KW-0460">Magnesium</keyword>
<keyword evidence="17 33" id="KW-0547">Nucleotide-binding</keyword>
<dbReference type="SMART" id="SM00165">
    <property type="entry name" value="UBA"/>
    <property type="match status" value="1"/>
</dbReference>
<feature type="compositionally biased region" description="Polar residues" evidence="34">
    <location>
        <begin position="544"/>
        <end position="558"/>
    </location>
</feature>
<feature type="region of interest" description="Disordered" evidence="34">
    <location>
        <begin position="605"/>
        <end position="626"/>
    </location>
</feature>
<keyword evidence="23" id="KW-0472">Membrane</keyword>
<dbReference type="EC" id="2.7.11.26" evidence="7"/>
<gene>
    <name evidence="39" type="primary">MARK2</name>
</gene>
<evidence type="ECO:0000256" key="26">
    <source>
        <dbReference type="ARBA" id="ARBA00047899"/>
    </source>
</evidence>
<dbReference type="Gene3D" id="3.30.310.80">
    <property type="entry name" value="Kinase associated domain 1, KA1"/>
    <property type="match status" value="1"/>
</dbReference>
<dbReference type="Gene3D" id="1.10.8.10">
    <property type="entry name" value="DNA helicase RuvA subunit, C-terminal domain"/>
    <property type="match status" value="1"/>
</dbReference>
<comment type="similarity">
    <text evidence="6">Belongs to the protein kinase superfamily. CAMK Ser/Thr protein kinase family. SNF1 subfamily.</text>
</comment>
<evidence type="ECO:0000256" key="24">
    <source>
        <dbReference type="ARBA" id="ARBA00023212"/>
    </source>
</evidence>
<comment type="cofactor">
    <cofactor evidence="1">
        <name>Mg(2+)</name>
        <dbReference type="ChEBI" id="CHEBI:18420"/>
    </cofactor>
</comment>
<comment type="catalytic activity">
    <reaction evidence="28">
        <text>L-seryl-[protein] + ATP = O-phospho-L-seryl-[protein] + ADP + H(+)</text>
        <dbReference type="Rhea" id="RHEA:17989"/>
        <dbReference type="Rhea" id="RHEA-COMP:9863"/>
        <dbReference type="Rhea" id="RHEA-COMP:11604"/>
        <dbReference type="ChEBI" id="CHEBI:15378"/>
        <dbReference type="ChEBI" id="CHEBI:29999"/>
        <dbReference type="ChEBI" id="CHEBI:30616"/>
        <dbReference type="ChEBI" id="CHEBI:83421"/>
        <dbReference type="ChEBI" id="CHEBI:456216"/>
        <dbReference type="EC" id="2.7.11.1"/>
    </reaction>
</comment>
<dbReference type="PROSITE" id="PS00107">
    <property type="entry name" value="PROTEIN_KINASE_ATP"/>
    <property type="match status" value="1"/>
</dbReference>
<dbReference type="InterPro" id="IPR049508">
    <property type="entry name" value="MARK1-4_cat"/>
</dbReference>
<evidence type="ECO:0000256" key="33">
    <source>
        <dbReference type="PROSITE-ProRule" id="PRU10141"/>
    </source>
</evidence>
<keyword evidence="12" id="KW-0723">Serine/threonine-protein kinase</keyword>
<name>A0AA97K3V4_EUBMA</name>
<dbReference type="CDD" id="cd14072">
    <property type="entry name" value="STKc_MARK"/>
    <property type="match status" value="1"/>
</dbReference>
<dbReference type="FunFam" id="1.10.8.10:FF:000013">
    <property type="entry name" value="Non-specific serine/threonine protein kinase"/>
    <property type="match status" value="1"/>
</dbReference>
<dbReference type="GO" id="GO:0050321">
    <property type="term" value="F:tau-protein kinase activity"/>
    <property type="evidence" value="ECO:0007669"/>
    <property type="project" value="UniProtKB-EC"/>
</dbReference>
<keyword evidence="24" id="KW-0206">Cytoskeleton</keyword>
<evidence type="ECO:0000256" key="4">
    <source>
        <dbReference type="ARBA" id="ARBA00004245"/>
    </source>
</evidence>
<evidence type="ECO:0000256" key="17">
    <source>
        <dbReference type="ARBA" id="ARBA00022741"/>
    </source>
</evidence>
<keyword evidence="25" id="KW-0966">Cell projection</keyword>
<protein>
    <recommendedName>
        <fullName evidence="30">Serine/threonine-protein kinase MARK2</fullName>
        <ecNumber evidence="8">2.7.11.1</ecNumber>
        <ecNumber evidence="7">2.7.11.26</ecNumber>
    </recommendedName>
    <alternativeName>
        <fullName evidence="31">ELKL motif kinase 1</fullName>
    </alternativeName>
    <alternativeName>
        <fullName evidence="32">MAP/microtubule affinity-regulating kinase 2</fullName>
    </alternativeName>
</protein>
<keyword evidence="13" id="KW-0597">Phosphoprotein</keyword>
<dbReference type="AlphaFoldDB" id="A0AA97K3V4"/>
<evidence type="ECO:0000256" key="13">
    <source>
        <dbReference type="ARBA" id="ARBA00022553"/>
    </source>
</evidence>
<feature type="compositionally biased region" description="Polar residues" evidence="34">
    <location>
        <begin position="412"/>
        <end position="430"/>
    </location>
</feature>
<dbReference type="PROSITE" id="PS50032">
    <property type="entry name" value="KA1"/>
    <property type="match status" value="1"/>
</dbReference>
<dbReference type="PROSITE" id="PS50030">
    <property type="entry name" value="UBA"/>
    <property type="match status" value="1"/>
</dbReference>
<evidence type="ECO:0000256" key="6">
    <source>
        <dbReference type="ARBA" id="ARBA00006234"/>
    </source>
</evidence>
<keyword evidence="9" id="KW-0217">Developmental protein</keyword>
<proteinExistence type="inferred from homology"/>
<evidence type="ECO:0000256" key="25">
    <source>
        <dbReference type="ARBA" id="ARBA00023273"/>
    </source>
</evidence>
<evidence type="ECO:0000256" key="21">
    <source>
        <dbReference type="ARBA" id="ARBA00022842"/>
    </source>
</evidence>
<dbReference type="GO" id="GO:0008289">
    <property type="term" value="F:lipid binding"/>
    <property type="evidence" value="ECO:0007669"/>
    <property type="project" value="UniProtKB-KW"/>
</dbReference>
<keyword evidence="14" id="KW-0808">Transferase</keyword>
<keyword evidence="10" id="KW-1003">Cell membrane</keyword>
<feature type="region of interest" description="Disordered" evidence="34">
    <location>
        <begin position="372"/>
        <end position="587"/>
    </location>
</feature>
<evidence type="ECO:0000256" key="1">
    <source>
        <dbReference type="ARBA" id="ARBA00001946"/>
    </source>
</evidence>
<dbReference type="InterPro" id="IPR015940">
    <property type="entry name" value="UBA"/>
</dbReference>
<keyword evidence="15" id="KW-0879">Wnt signaling pathway</keyword>
<feature type="compositionally biased region" description="Polar residues" evidence="34">
    <location>
        <begin position="28"/>
        <end position="46"/>
    </location>
</feature>
<dbReference type="InterPro" id="IPR028375">
    <property type="entry name" value="KA1/Ssp2_C"/>
</dbReference>
<dbReference type="CDD" id="cd14406">
    <property type="entry name" value="UBA_MARK2"/>
    <property type="match status" value="1"/>
</dbReference>
<comment type="catalytic activity">
    <reaction evidence="29">
        <text>L-threonyl-[tau protein] + ATP = O-phospho-L-threonyl-[tau protein] + ADP + H(+)</text>
        <dbReference type="Rhea" id="RHEA:53904"/>
        <dbReference type="Rhea" id="RHEA-COMP:13703"/>
        <dbReference type="Rhea" id="RHEA-COMP:13704"/>
        <dbReference type="ChEBI" id="CHEBI:15378"/>
        <dbReference type="ChEBI" id="CHEBI:30013"/>
        <dbReference type="ChEBI" id="CHEBI:30616"/>
        <dbReference type="ChEBI" id="CHEBI:61977"/>
        <dbReference type="ChEBI" id="CHEBI:456216"/>
        <dbReference type="EC" id="2.7.11.26"/>
    </reaction>
</comment>
<dbReference type="GO" id="GO:0005856">
    <property type="term" value="C:cytoskeleton"/>
    <property type="evidence" value="ECO:0007669"/>
    <property type="project" value="UniProtKB-SubCell"/>
</dbReference>
<dbReference type="GO" id="GO:0035556">
    <property type="term" value="P:intracellular signal transduction"/>
    <property type="evidence" value="ECO:0007669"/>
    <property type="project" value="TreeGrafter"/>
</dbReference>
<organism evidence="38 39">
    <name type="scientific">Eublepharis macularius</name>
    <name type="common">Leopard gecko</name>
    <name type="synonym">Cyrtodactylus macularius</name>
    <dbReference type="NCBI Taxonomy" id="481883"/>
    <lineage>
        <taxon>Eukaryota</taxon>
        <taxon>Metazoa</taxon>
        <taxon>Chordata</taxon>
        <taxon>Craniata</taxon>
        <taxon>Vertebrata</taxon>
        <taxon>Euteleostomi</taxon>
        <taxon>Lepidosauria</taxon>
        <taxon>Squamata</taxon>
        <taxon>Bifurcata</taxon>
        <taxon>Gekkota</taxon>
        <taxon>Eublepharidae</taxon>
        <taxon>Eublepharinae</taxon>
        <taxon>Eublepharis</taxon>
    </lineage>
</organism>
<dbReference type="InterPro" id="IPR008271">
    <property type="entry name" value="Ser/Thr_kinase_AS"/>
</dbReference>
<evidence type="ECO:0000256" key="11">
    <source>
        <dbReference type="ARBA" id="ARBA00022490"/>
    </source>
</evidence>
<dbReference type="GO" id="GO:0016055">
    <property type="term" value="P:Wnt signaling pathway"/>
    <property type="evidence" value="ECO:0007669"/>
    <property type="project" value="UniProtKB-KW"/>
</dbReference>
<dbReference type="InterPro" id="IPR011009">
    <property type="entry name" value="Kinase-like_dom_sf"/>
</dbReference>
<comment type="catalytic activity">
    <reaction evidence="27">
        <text>L-seryl-[tau protein] + ATP = O-phospho-L-seryl-[tau protein] + ADP + H(+)</text>
        <dbReference type="Rhea" id="RHEA:12801"/>
        <dbReference type="Rhea" id="RHEA-COMP:13701"/>
        <dbReference type="Rhea" id="RHEA-COMP:13702"/>
        <dbReference type="ChEBI" id="CHEBI:15378"/>
        <dbReference type="ChEBI" id="CHEBI:29999"/>
        <dbReference type="ChEBI" id="CHEBI:30616"/>
        <dbReference type="ChEBI" id="CHEBI:83421"/>
        <dbReference type="ChEBI" id="CHEBI:456216"/>
        <dbReference type="EC" id="2.7.11.26"/>
    </reaction>
</comment>
<dbReference type="PROSITE" id="PS50011">
    <property type="entry name" value="PROTEIN_KINASE_DOM"/>
    <property type="match status" value="1"/>
</dbReference>
<accession>A0AA97K3V4</accession>
<dbReference type="GO" id="GO:0000226">
    <property type="term" value="P:microtubule cytoskeleton organization"/>
    <property type="evidence" value="ECO:0007669"/>
    <property type="project" value="TreeGrafter"/>
</dbReference>
<evidence type="ECO:0000256" key="16">
    <source>
        <dbReference type="ARBA" id="ARBA00022723"/>
    </source>
</evidence>
<evidence type="ECO:0000256" key="18">
    <source>
        <dbReference type="ARBA" id="ARBA00022777"/>
    </source>
</evidence>
<dbReference type="PANTHER" id="PTHR24346:SF56">
    <property type="entry name" value="SERINE_THREONINE-PROTEIN KINASE MARK2"/>
    <property type="match status" value="1"/>
</dbReference>
<dbReference type="SMART" id="SM00220">
    <property type="entry name" value="S_TKc"/>
    <property type="match status" value="1"/>
</dbReference>
<evidence type="ECO:0000313" key="39">
    <source>
        <dbReference type="RefSeq" id="XP_054849367.1"/>
    </source>
</evidence>
<keyword evidence="38" id="KW-1185">Reference proteome</keyword>
<dbReference type="Gene3D" id="3.30.200.20">
    <property type="entry name" value="Phosphorylase Kinase, domain 1"/>
    <property type="match status" value="1"/>
</dbReference>
<evidence type="ECO:0000256" key="8">
    <source>
        <dbReference type="ARBA" id="ARBA00012513"/>
    </source>
</evidence>
<dbReference type="GO" id="GO:0012505">
    <property type="term" value="C:endomembrane system"/>
    <property type="evidence" value="ECO:0007669"/>
    <property type="project" value="UniProtKB-SubCell"/>
</dbReference>
<evidence type="ECO:0000256" key="2">
    <source>
        <dbReference type="ARBA" id="ARBA00004124"/>
    </source>
</evidence>
<feature type="domain" description="KA1" evidence="37">
    <location>
        <begin position="723"/>
        <end position="772"/>
    </location>
</feature>
<dbReference type="EC" id="2.7.11.1" evidence="8"/>
<feature type="compositionally biased region" description="Basic and acidic residues" evidence="34">
    <location>
        <begin position="662"/>
        <end position="674"/>
    </location>
</feature>
<keyword evidence="19" id="KW-0221">Differentiation</keyword>
<keyword evidence="20 33" id="KW-0067">ATP-binding</keyword>
<evidence type="ECO:0000256" key="29">
    <source>
        <dbReference type="ARBA" id="ARBA00048878"/>
    </source>
</evidence>
<feature type="compositionally biased region" description="Basic and acidic residues" evidence="34">
    <location>
        <begin position="640"/>
        <end position="654"/>
    </location>
</feature>
<dbReference type="PANTHER" id="PTHR24346">
    <property type="entry name" value="MAP/MICROTUBULE AFFINITY-REGULATING KINASE"/>
    <property type="match status" value="1"/>
</dbReference>
<dbReference type="RefSeq" id="XP_054849367.1">
    <property type="nucleotide sequence ID" value="XM_054993392.1"/>
</dbReference>
<evidence type="ECO:0000256" key="12">
    <source>
        <dbReference type="ARBA" id="ARBA00022527"/>
    </source>
</evidence>
<dbReference type="CDD" id="cd12201">
    <property type="entry name" value="MARK2_C"/>
    <property type="match status" value="1"/>
</dbReference>
<dbReference type="SUPFAM" id="SSF56112">
    <property type="entry name" value="Protein kinase-like (PK-like)"/>
    <property type="match status" value="1"/>
</dbReference>
<dbReference type="PROSITE" id="PS00108">
    <property type="entry name" value="PROTEIN_KINASE_ST"/>
    <property type="match status" value="1"/>
</dbReference>
<dbReference type="InterPro" id="IPR017441">
    <property type="entry name" value="Protein_kinase_ATP_BS"/>
</dbReference>
<dbReference type="GO" id="GO:0005737">
    <property type="term" value="C:cytoplasm"/>
    <property type="evidence" value="ECO:0007669"/>
    <property type="project" value="TreeGrafter"/>
</dbReference>
<dbReference type="Proteomes" id="UP001190640">
    <property type="component" value="Chromosome 1"/>
</dbReference>
<evidence type="ECO:0000256" key="31">
    <source>
        <dbReference type="ARBA" id="ARBA00079159"/>
    </source>
</evidence>
<keyword evidence="22" id="KW-0446">Lipid-binding</keyword>
<dbReference type="InterPro" id="IPR001772">
    <property type="entry name" value="KA1_dom"/>
</dbReference>
<evidence type="ECO:0000256" key="19">
    <source>
        <dbReference type="ARBA" id="ARBA00022782"/>
    </source>
</evidence>
<evidence type="ECO:0000256" key="10">
    <source>
        <dbReference type="ARBA" id="ARBA00022475"/>
    </source>
</evidence>
<evidence type="ECO:0000256" key="32">
    <source>
        <dbReference type="ARBA" id="ARBA00083985"/>
    </source>
</evidence>
<dbReference type="GO" id="GO:0030154">
    <property type="term" value="P:cell differentiation"/>
    <property type="evidence" value="ECO:0007669"/>
    <property type="project" value="UniProtKB-KW"/>
</dbReference>